<proteinExistence type="predicted"/>
<comment type="caution">
    <text evidence="2">The sequence shown here is derived from an EMBL/GenBank/DDBJ whole genome shotgun (WGS) entry which is preliminary data.</text>
</comment>
<evidence type="ECO:0000256" key="1">
    <source>
        <dbReference type="SAM" id="MobiDB-lite"/>
    </source>
</evidence>
<feature type="region of interest" description="Disordered" evidence="1">
    <location>
        <begin position="48"/>
        <end position="72"/>
    </location>
</feature>
<gene>
    <name evidence="2" type="ORF">FXO26_08820</name>
</gene>
<evidence type="ECO:0000313" key="3">
    <source>
        <dbReference type="Proteomes" id="UP000324029"/>
    </source>
</evidence>
<dbReference type="AlphaFoldDB" id="A0A5D3GEX4"/>
<organism evidence="2 3">
    <name type="scientific">Pseudomonas synxantha</name>
    <dbReference type="NCBI Taxonomy" id="47883"/>
    <lineage>
        <taxon>Bacteria</taxon>
        <taxon>Pseudomonadati</taxon>
        <taxon>Pseudomonadota</taxon>
        <taxon>Gammaproteobacteria</taxon>
        <taxon>Pseudomonadales</taxon>
        <taxon>Pseudomonadaceae</taxon>
        <taxon>Pseudomonas</taxon>
    </lineage>
</organism>
<reference evidence="2 3" key="1">
    <citation type="submission" date="2019-08" db="EMBL/GenBank/DDBJ databases">
        <title>Subclass B2 metallo-beta lactamase from Pseudomonas synxantha.</title>
        <authorList>
            <person name="Poirel L."/>
            <person name="Palmieri M."/>
            <person name="Masseron A."/>
            <person name="Perreten V."/>
            <person name="Nordman P."/>
        </authorList>
    </citation>
    <scope>NUCLEOTIDE SEQUENCE [LARGE SCALE GENOMIC DNA]</scope>
    <source>
        <strain evidence="2 3">MCP106</strain>
    </source>
</reference>
<accession>A0A5D3GEX4</accession>
<name>A0A5D3GEX4_9PSED</name>
<sequence>MSSASSCQSNVAEWDGLCSLANVLFCGSWLACDGITLVYLSHRSDAIAGKPAPTGNKASVDSSPFELTVTES</sequence>
<dbReference type="EMBL" id="VSRO01000003">
    <property type="protein sequence ID" value="TYK58884.1"/>
    <property type="molecule type" value="Genomic_DNA"/>
</dbReference>
<evidence type="ECO:0000313" key="2">
    <source>
        <dbReference type="EMBL" id="TYK58884.1"/>
    </source>
</evidence>
<reference evidence="2 3" key="2">
    <citation type="submission" date="2019-08" db="EMBL/GenBank/DDBJ databases">
        <authorList>
            <person name="Brilhante M."/>
            <person name="Perreten V."/>
        </authorList>
    </citation>
    <scope>NUCLEOTIDE SEQUENCE [LARGE SCALE GENOMIC DNA]</scope>
    <source>
        <strain evidence="2 3">MCP106</strain>
    </source>
</reference>
<protein>
    <submittedName>
        <fullName evidence="2">Uncharacterized protein</fullName>
    </submittedName>
</protein>
<dbReference type="Proteomes" id="UP000324029">
    <property type="component" value="Unassembled WGS sequence"/>
</dbReference>